<accession>A0AAV4TA93</accession>
<comment type="caution">
    <text evidence="2">The sequence shown here is derived from an EMBL/GenBank/DDBJ whole genome shotgun (WGS) entry which is preliminary data.</text>
</comment>
<keyword evidence="3" id="KW-1185">Reference proteome</keyword>
<evidence type="ECO:0000313" key="3">
    <source>
        <dbReference type="Proteomes" id="UP001054837"/>
    </source>
</evidence>
<reference evidence="2 3" key="1">
    <citation type="submission" date="2021-06" db="EMBL/GenBank/DDBJ databases">
        <title>Caerostris darwini draft genome.</title>
        <authorList>
            <person name="Kono N."/>
            <person name="Arakawa K."/>
        </authorList>
    </citation>
    <scope>NUCLEOTIDE SEQUENCE [LARGE SCALE GENOMIC DNA]</scope>
</reference>
<evidence type="ECO:0000313" key="2">
    <source>
        <dbReference type="EMBL" id="GIY43583.1"/>
    </source>
</evidence>
<organism evidence="2 3">
    <name type="scientific">Caerostris darwini</name>
    <dbReference type="NCBI Taxonomy" id="1538125"/>
    <lineage>
        <taxon>Eukaryota</taxon>
        <taxon>Metazoa</taxon>
        <taxon>Ecdysozoa</taxon>
        <taxon>Arthropoda</taxon>
        <taxon>Chelicerata</taxon>
        <taxon>Arachnida</taxon>
        <taxon>Araneae</taxon>
        <taxon>Araneomorphae</taxon>
        <taxon>Entelegynae</taxon>
        <taxon>Araneoidea</taxon>
        <taxon>Araneidae</taxon>
        <taxon>Caerostris</taxon>
    </lineage>
</organism>
<dbReference type="Proteomes" id="UP001054837">
    <property type="component" value="Unassembled WGS sequence"/>
</dbReference>
<sequence>MGYKKMAGSEVCIRSATERPRFIELPKETKELEDVILDKPKVRTHFPRTSGSCPSDEIKVPNVKLQRDDVFAFDAIQGVGARGLLVPPSYVNAPLSGDSPKGPVKLIRRQPQKSESDIPEPTPNLSVDSRTEWRRSPINFHRTPLPHISSVCTDPMKKA</sequence>
<dbReference type="EMBL" id="BPLQ01009371">
    <property type="protein sequence ID" value="GIY43583.1"/>
    <property type="molecule type" value="Genomic_DNA"/>
</dbReference>
<evidence type="ECO:0000256" key="1">
    <source>
        <dbReference type="SAM" id="MobiDB-lite"/>
    </source>
</evidence>
<dbReference type="AlphaFoldDB" id="A0AAV4TA93"/>
<proteinExistence type="predicted"/>
<name>A0AAV4TA93_9ARAC</name>
<gene>
    <name evidence="2" type="ORF">CDAR_270841</name>
</gene>
<protein>
    <submittedName>
        <fullName evidence="2">Uncharacterized protein</fullName>
    </submittedName>
</protein>
<feature type="region of interest" description="Disordered" evidence="1">
    <location>
        <begin position="94"/>
        <end position="159"/>
    </location>
</feature>